<proteinExistence type="predicted"/>
<reference evidence="1 2" key="1">
    <citation type="submission" date="2018-06" db="EMBL/GenBank/DDBJ databases">
        <authorList>
            <consortium name="Pathogen Informatics"/>
            <person name="Doyle S."/>
        </authorList>
    </citation>
    <scope>NUCLEOTIDE SEQUENCE [LARGE SCALE GENOMIC DNA]</scope>
    <source>
        <strain evidence="2">NCTC 11048</strain>
    </source>
</reference>
<organism evidence="1 2">
    <name type="scientific">Staphylococcus intermedius NCTC 11048</name>
    <dbReference type="NCBI Taxonomy" id="1141106"/>
    <lineage>
        <taxon>Bacteria</taxon>
        <taxon>Bacillati</taxon>
        <taxon>Bacillota</taxon>
        <taxon>Bacilli</taxon>
        <taxon>Bacillales</taxon>
        <taxon>Staphylococcaceae</taxon>
        <taxon>Staphylococcus</taxon>
        <taxon>Staphylococcus intermedius group</taxon>
    </lineage>
</organism>
<keyword evidence="2" id="KW-1185">Reference proteome</keyword>
<dbReference type="STRING" id="1141106.GCA_000308095_00944"/>
<dbReference type="RefSeq" id="WP_019168821.1">
    <property type="nucleotide sequence ID" value="NZ_CAIB01000176.1"/>
</dbReference>
<sequence length="99" mass="11431">MSLNKAQRRVTSEELKAHFAQSTLTTAQLADKMHISEKQVENILNMDAPSRLLGGNLNTFIHQVWDLRDHINDNIKANGDIPAEYTYLKGEKEDYWFLQ</sequence>
<protein>
    <submittedName>
        <fullName evidence="1">Uncharacterized protein conserved in bacteria</fullName>
    </submittedName>
</protein>
<evidence type="ECO:0000313" key="1">
    <source>
        <dbReference type="EMBL" id="SUM45533.1"/>
    </source>
</evidence>
<dbReference type="OrthoDB" id="3233189at2"/>
<dbReference type="EMBL" id="UHDP01000003">
    <property type="protein sequence ID" value="SUM45533.1"/>
    <property type="molecule type" value="Genomic_DNA"/>
</dbReference>
<dbReference type="Pfam" id="PF10078">
    <property type="entry name" value="DUF2316"/>
    <property type="match status" value="1"/>
</dbReference>
<accession>A0A380G5I1</accession>
<dbReference type="Proteomes" id="UP000255549">
    <property type="component" value="Unassembled WGS sequence"/>
</dbReference>
<name>A0A380G5I1_STAIN</name>
<dbReference type="InterPro" id="IPR018757">
    <property type="entry name" value="DUF2316"/>
</dbReference>
<dbReference type="AlphaFoldDB" id="A0A380G5I1"/>
<gene>
    <name evidence="1" type="ORF">NCTC11048_00517</name>
</gene>
<evidence type="ECO:0000313" key="2">
    <source>
        <dbReference type="Proteomes" id="UP000255549"/>
    </source>
</evidence>